<sequence>MALQQNVYENGGWVTRTLTPQELFREARKPKEKQRKQPLTPRSYGILNKTVIDSPVIRWVLPVQIRSPRNNDVAFIGDSFVQICELGGDYQLKEVIRKQDFGSRIRNARVIGLSRDYPGGHDSTDKLKVKSKRDLDDDIDMSDSSITHDQFPPQLLALVLEHGDLVFLYVTEGPTGELEFRSAKQEIEVARIRLPGFHMVVDPNSRYLTLACSEKLFLVYELESMETLRDLHSRGEPFKPVKSWKARAVRGTIYRIEYLYPNPDNERHIILMLIIIQKGVSRLATYEWELGDQLKDAFKEEKHGHRLDVQWSMPLLVIPLTIQNGFFLVTESQMGCCLDILHGQIKIEAINIGEQPEPTEQHRGKHTPLWTAWSRPWRIAAYYREKDVIYLAREDGIIKFLEYDDSGLDTDLGMGSVDCNLDTAFACLYHAYGDVLITGGDSGPGAIWNIEAREVPKRIGTIPNWSPTVEFVTTSTRANRKSSKGKERADARGDLPLQPDRIFACSGCGNGSIIEFRYGLEAKVGMELDNELPIRQCWALPAAGPNFQESFHLLLALPNTSVILLVSGDLSTGSDLPQEIVPYDLSSSTLAAADLGGVVVQVTTSSVTIILSPTESTRYLSHELSAGLSPVITHAAVRDDAIAVALHTGAQYGLRTLTVDRLNISYGLLFEVEGEVTCVALGKFAGNVTLIAGLWKADGPTLAFYPRGDLQETSPLPPVILDLSKEPANETSESTAFLEAITSIVIIDEQPGEISLVVGTRTGYVLTLVVDATAPHDYRAHCDRLGPSAADVFPLSTGFGTGSVLVCCNSTVAAMTGFSARRQYRFEEIFRVWATDDDTSQMPAPAFHSVAPMHCNLENNGNSSLLMIAGTTIYVAELQPKPKQVPRYMNVQGTPTKIMYSRTLEALVIILVSKDMRPSLHFLDPDTGLDLSYPTNKGQEVEYITGLGEVDTKVLSLMNWRYQKGGNTWEYIVISTVNEKKESNLLVITAERGDPVGNPDGPPTVRFFTKWKRRHDEPIWSIATEAQGLFLCSGNTILYETLDEERKLRKAKEHELSSPAAWMEVVDGRLYVATARHSLEILDYKTSSADDSMARLYTDTETKESLHFIEIGNFANRDDYQSVTLLSDLACGVYGMWAVPHDGRFFLIFQAELQVSIKRFTRGHTRPPWDLFGRRLQYGAMKSSADRSEIIGIGIEGSLHHFTLLDLDAWRLLRFIQNIALVSTSICPFKPTYRTPTDKYVLGREEDEDEDDDDDEEEEEEEEWNPEPQMLPRLNMHVDGDILQRCLSQHALEELISQPELITRFRQLLEALDGGLYTQSLQDLSGYFELCYDVLKYYLAPVL</sequence>
<dbReference type="RefSeq" id="XP_040716046.1">
    <property type="nucleotide sequence ID" value="XM_040855876.1"/>
</dbReference>
<evidence type="ECO:0000313" key="4">
    <source>
        <dbReference type="EMBL" id="ORY64894.1"/>
    </source>
</evidence>
<dbReference type="InterPro" id="IPR050358">
    <property type="entry name" value="RSE1/DDB1/CFT1"/>
</dbReference>
<dbReference type="Pfam" id="PF10433">
    <property type="entry name" value="Beta-prop_RSE1_1st"/>
    <property type="match status" value="1"/>
</dbReference>
<dbReference type="Pfam" id="PF23726">
    <property type="entry name" value="Beta-prop_RSE1_2nd"/>
    <property type="match status" value="1"/>
</dbReference>
<evidence type="ECO:0000256" key="1">
    <source>
        <dbReference type="SAM" id="MobiDB-lite"/>
    </source>
</evidence>
<name>A0A1Y2E0L3_9PEZI</name>
<feature type="domain" description="RSE1/DDB1/CPSF1 first beta-propeller" evidence="2">
    <location>
        <begin position="56"/>
        <end position="454"/>
    </location>
</feature>
<feature type="region of interest" description="Disordered" evidence="1">
    <location>
        <begin position="1238"/>
        <end position="1271"/>
    </location>
</feature>
<protein>
    <submittedName>
        <fullName evidence="4">Thermotolerance protein</fullName>
    </submittedName>
</protein>
<dbReference type="InterPro" id="IPR058543">
    <property type="entry name" value="Beta-prop_RSE1/DDB1/CPSF1_2nd"/>
</dbReference>
<dbReference type="STRING" id="1141098.A0A1Y2E0L3"/>
<comment type="caution">
    <text evidence="4">The sequence shown here is derived from an EMBL/GenBank/DDBJ whole genome shotgun (WGS) entry which is preliminary data.</text>
</comment>
<dbReference type="OrthoDB" id="20774at2759"/>
<dbReference type="InterPro" id="IPR018846">
    <property type="entry name" value="Beta-prop_RSE1/DDB1/CPSF1_1st"/>
</dbReference>
<evidence type="ECO:0000313" key="5">
    <source>
        <dbReference type="Proteomes" id="UP000193689"/>
    </source>
</evidence>
<accession>A0A1Y2E0L3</accession>
<dbReference type="Gene3D" id="2.130.10.10">
    <property type="entry name" value="YVTN repeat-like/Quinoprotein amine dehydrogenase"/>
    <property type="match status" value="1"/>
</dbReference>
<evidence type="ECO:0000259" key="3">
    <source>
        <dbReference type="Pfam" id="PF23726"/>
    </source>
</evidence>
<dbReference type="InterPro" id="IPR015943">
    <property type="entry name" value="WD40/YVTN_repeat-like_dom_sf"/>
</dbReference>
<reference evidence="4 5" key="1">
    <citation type="submission" date="2016-07" db="EMBL/GenBank/DDBJ databases">
        <title>Pervasive Adenine N6-methylation of Active Genes in Fungi.</title>
        <authorList>
            <consortium name="DOE Joint Genome Institute"/>
            <person name="Mondo S.J."/>
            <person name="Dannebaum R.O."/>
            <person name="Kuo R.C."/>
            <person name="Labutti K."/>
            <person name="Haridas S."/>
            <person name="Kuo A."/>
            <person name="Salamov A."/>
            <person name="Ahrendt S.R."/>
            <person name="Lipzen A."/>
            <person name="Sullivan W."/>
            <person name="Andreopoulos W.B."/>
            <person name="Clum A."/>
            <person name="Lindquist E."/>
            <person name="Daum C."/>
            <person name="Ramamoorthy G.K."/>
            <person name="Gryganskyi A."/>
            <person name="Culley D."/>
            <person name="Magnuson J.K."/>
            <person name="James T.Y."/>
            <person name="O'Malley M.A."/>
            <person name="Stajich J.E."/>
            <person name="Spatafora J.W."/>
            <person name="Visel A."/>
            <person name="Grigoriev I.V."/>
        </authorList>
    </citation>
    <scope>NUCLEOTIDE SEQUENCE [LARGE SCALE GENOMIC DNA]</scope>
    <source>
        <strain evidence="4 5">CBS 129021</strain>
    </source>
</reference>
<organism evidence="4 5">
    <name type="scientific">Pseudomassariella vexata</name>
    <dbReference type="NCBI Taxonomy" id="1141098"/>
    <lineage>
        <taxon>Eukaryota</taxon>
        <taxon>Fungi</taxon>
        <taxon>Dikarya</taxon>
        <taxon>Ascomycota</taxon>
        <taxon>Pezizomycotina</taxon>
        <taxon>Sordariomycetes</taxon>
        <taxon>Xylariomycetidae</taxon>
        <taxon>Amphisphaeriales</taxon>
        <taxon>Pseudomassariaceae</taxon>
        <taxon>Pseudomassariella</taxon>
    </lineage>
</organism>
<keyword evidence="5" id="KW-1185">Reference proteome</keyword>
<proteinExistence type="predicted"/>
<feature type="domain" description="RSE1/DDB1/CPSF1 second beta-propeller" evidence="3">
    <location>
        <begin position="551"/>
        <end position="815"/>
    </location>
</feature>
<dbReference type="InParanoid" id="A0A1Y2E0L3"/>
<dbReference type="EMBL" id="MCFJ01000006">
    <property type="protein sequence ID" value="ORY64894.1"/>
    <property type="molecule type" value="Genomic_DNA"/>
</dbReference>
<feature type="compositionally biased region" description="Acidic residues" evidence="1">
    <location>
        <begin position="1245"/>
        <end position="1265"/>
    </location>
</feature>
<evidence type="ECO:0000259" key="2">
    <source>
        <dbReference type="Pfam" id="PF10433"/>
    </source>
</evidence>
<dbReference type="GeneID" id="63772088"/>
<dbReference type="Proteomes" id="UP000193689">
    <property type="component" value="Unassembled WGS sequence"/>
</dbReference>
<dbReference type="PANTHER" id="PTHR10644">
    <property type="entry name" value="DNA REPAIR/RNA PROCESSING CPSF FAMILY"/>
    <property type="match status" value="1"/>
</dbReference>
<gene>
    <name evidence="4" type="ORF">BCR38DRAFT_341545</name>
</gene>